<dbReference type="AlphaFoldDB" id="A0AAD7H8X3"/>
<accession>A0AAD7H8X3</accession>
<protein>
    <submittedName>
        <fullName evidence="2">Uncharacterized protein</fullName>
    </submittedName>
</protein>
<evidence type="ECO:0000313" key="2">
    <source>
        <dbReference type="EMBL" id="KAJ7714815.1"/>
    </source>
</evidence>
<evidence type="ECO:0000313" key="3">
    <source>
        <dbReference type="Proteomes" id="UP001215598"/>
    </source>
</evidence>
<name>A0AAD7H8X3_9AGAR</name>
<keyword evidence="3" id="KW-1185">Reference proteome</keyword>
<dbReference type="EMBL" id="JARKIB010000319">
    <property type="protein sequence ID" value="KAJ7714815.1"/>
    <property type="molecule type" value="Genomic_DNA"/>
</dbReference>
<feature type="region of interest" description="Disordered" evidence="1">
    <location>
        <begin position="95"/>
        <end position="122"/>
    </location>
</feature>
<organism evidence="2 3">
    <name type="scientific">Mycena metata</name>
    <dbReference type="NCBI Taxonomy" id="1033252"/>
    <lineage>
        <taxon>Eukaryota</taxon>
        <taxon>Fungi</taxon>
        <taxon>Dikarya</taxon>
        <taxon>Basidiomycota</taxon>
        <taxon>Agaricomycotina</taxon>
        <taxon>Agaricomycetes</taxon>
        <taxon>Agaricomycetidae</taxon>
        <taxon>Agaricales</taxon>
        <taxon>Marasmiineae</taxon>
        <taxon>Mycenaceae</taxon>
        <taxon>Mycena</taxon>
    </lineage>
</organism>
<reference evidence="2" key="1">
    <citation type="submission" date="2023-03" db="EMBL/GenBank/DDBJ databases">
        <title>Massive genome expansion in bonnet fungi (Mycena s.s.) driven by repeated elements and novel gene families across ecological guilds.</title>
        <authorList>
            <consortium name="Lawrence Berkeley National Laboratory"/>
            <person name="Harder C.B."/>
            <person name="Miyauchi S."/>
            <person name="Viragh M."/>
            <person name="Kuo A."/>
            <person name="Thoen E."/>
            <person name="Andreopoulos B."/>
            <person name="Lu D."/>
            <person name="Skrede I."/>
            <person name="Drula E."/>
            <person name="Henrissat B."/>
            <person name="Morin E."/>
            <person name="Kohler A."/>
            <person name="Barry K."/>
            <person name="LaButti K."/>
            <person name="Morin E."/>
            <person name="Salamov A."/>
            <person name="Lipzen A."/>
            <person name="Mereny Z."/>
            <person name="Hegedus B."/>
            <person name="Baldrian P."/>
            <person name="Stursova M."/>
            <person name="Weitz H."/>
            <person name="Taylor A."/>
            <person name="Grigoriev I.V."/>
            <person name="Nagy L.G."/>
            <person name="Martin F."/>
            <person name="Kauserud H."/>
        </authorList>
    </citation>
    <scope>NUCLEOTIDE SEQUENCE</scope>
    <source>
        <strain evidence="2">CBHHK182m</strain>
    </source>
</reference>
<sequence>MRIRAAGMVDSTLKYIQLEGVTVLILVRGLKCMNATQNEDLTAVQAKVNITTEFQNGNLRQSAVAQRGGISVGIIEAQQHAKTVTRALTLSSFLPPPSMNTETYSDAEDVPAPSPDEPGFTS</sequence>
<evidence type="ECO:0000256" key="1">
    <source>
        <dbReference type="SAM" id="MobiDB-lite"/>
    </source>
</evidence>
<proteinExistence type="predicted"/>
<dbReference type="Proteomes" id="UP001215598">
    <property type="component" value="Unassembled WGS sequence"/>
</dbReference>
<gene>
    <name evidence="2" type="ORF">B0H16DRAFT_1477828</name>
</gene>
<comment type="caution">
    <text evidence="2">The sequence shown here is derived from an EMBL/GenBank/DDBJ whole genome shotgun (WGS) entry which is preliminary data.</text>
</comment>